<dbReference type="KEGG" id="mgm:Mmc1_0194"/>
<dbReference type="Pfam" id="PF00672">
    <property type="entry name" value="HAMP"/>
    <property type="match status" value="1"/>
</dbReference>
<dbReference type="eggNOG" id="COG0840">
    <property type="taxonomic scope" value="Bacteria"/>
</dbReference>
<comment type="similarity">
    <text evidence="5">Belongs to the methyl-accepting chemotaxis (MCP) protein family.</text>
</comment>
<protein>
    <submittedName>
        <fullName evidence="10">Methyl-accepting chemotaxis sensory transducer</fullName>
    </submittedName>
</protein>
<dbReference type="Gene3D" id="6.10.340.10">
    <property type="match status" value="1"/>
</dbReference>
<keyword evidence="4 6" id="KW-0807">Transducer</keyword>
<evidence type="ECO:0000256" key="4">
    <source>
        <dbReference type="ARBA" id="ARBA00023224"/>
    </source>
</evidence>
<evidence type="ECO:0000256" key="3">
    <source>
        <dbReference type="ARBA" id="ARBA00023004"/>
    </source>
</evidence>
<dbReference type="OrthoDB" id="7305302at2"/>
<dbReference type="Pfam" id="PF01814">
    <property type="entry name" value="Hemerythrin"/>
    <property type="match status" value="1"/>
</dbReference>
<evidence type="ECO:0000259" key="9">
    <source>
        <dbReference type="PROSITE" id="PS50885"/>
    </source>
</evidence>
<evidence type="ECO:0000256" key="5">
    <source>
        <dbReference type="ARBA" id="ARBA00029447"/>
    </source>
</evidence>
<dbReference type="PROSITE" id="PS50111">
    <property type="entry name" value="CHEMOTAXIS_TRANSDUC_2"/>
    <property type="match status" value="1"/>
</dbReference>
<dbReference type="InterPro" id="IPR016131">
    <property type="entry name" value="Haemerythrin_Fe_BS"/>
</dbReference>
<dbReference type="Pfam" id="PF14827">
    <property type="entry name" value="dCache_3"/>
    <property type="match status" value="1"/>
</dbReference>
<dbReference type="SUPFAM" id="SSF103190">
    <property type="entry name" value="Sensory domain-like"/>
    <property type="match status" value="1"/>
</dbReference>
<feature type="domain" description="HAMP" evidence="9">
    <location>
        <begin position="320"/>
        <end position="373"/>
    </location>
</feature>
<dbReference type="CDD" id="cd12107">
    <property type="entry name" value="Hemerythrin"/>
    <property type="match status" value="1"/>
</dbReference>
<dbReference type="eggNOG" id="COG2703">
    <property type="taxonomic scope" value="Bacteria"/>
</dbReference>
<dbReference type="InterPro" id="IPR004089">
    <property type="entry name" value="MCPsignal_dom"/>
</dbReference>
<dbReference type="InterPro" id="IPR003660">
    <property type="entry name" value="HAMP_dom"/>
</dbReference>
<evidence type="ECO:0000256" key="1">
    <source>
        <dbReference type="ARBA" id="ARBA00010587"/>
    </source>
</evidence>
<keyword evidence="7" id="KW-1133">Transmembrane helix</keyword>
<dbReference type="STRING" id="156889.Mmc1_0194"/>
<keyword evidence="7" id="KW-0812">Transmembrane</keyword>
<keyword evidence="11" id="KW-1185">Reference proteome</keyword>
<dbReference type="Pfam" id="PF00015">
    <property type="entry name" value="MCPsignal"/>
    <property type="match status" value="1"/>
</dbReference>
<dbReference type="SUPFAM" id="SSF58104">
    <property type="entry name" value="Methyl-accepting chemotaxis protein (MCP) signaling domain"/>
    <property type="match status" value="2"/>
</dbReference>
<dbReference type="AlphaFoldDB" id="A0L428"/>
<dbReference type="InterPro" id="IPR029150">
    <property type="entry name" value="dCache_3"/>
</dbReference>
<dbReference type="HOGENOM" id="CLU_294030_0_0_5"/>
<dbReference type="Proteomes" id="UP000002586">
    <property type="component" value="Chromosome"/>
</dbReference>
<dbReference type="NCBIfam" id="TIGR02481">
    <property type="entry name" value="hemeryth_dom"/>
    <property type="match status" value="1"/>
</dbReference>
<dbReference type="EMBL" id="CP000471">
    <property type="protein sequence ID" value="ABK42721.1"/>
    <property type="molecule type" value="Genomic_DNA"/>
</dbReference>
<dbReference type="SMART" id="SM00304">
    <property type="entry name" value="HAMP"/>
    <property type="match status" value="1"/>
</dbReference>
<name>A0L428_MAGMM</name>
<dbReference type="PROSITE" id="PS50885">
    <property type="entry name" value="HAMP"/>
    <property type="match status" value="1"/>
</dbReference>
<dbReference type="SUPFAM" id="SSF47188">
    <property type="entry name" value="Hemerythrin-like"/>
    <property type="match status" value="1"/>
</dbReference>
<reference evidence="11" key="1">
    <citation type="journal article" date="2009" name="Appl. Environ. Microbiol.">
        <title>Complete genome sequence of the chemolithoautotrophic marine magnetotactic coccus strain MC-1.</title>
        <authorList>
            <person name="Schubbe S."/>
            <person name="Williams T.J."/>
            <person name="Xie G."/>
            <person name="Kiss H.E."/>
            <person name="Brettin T.S."/>
            <person name="Martinez D."/>
            <person name="Ross C.A."/>
            <person name="Schuler D."/>
            <person name="Cox B.L."/>
            <person name="Nealson K.H."/>
            <person name="Bazylinski D.A."/>
        </authorList>
    </citation>
    <scope>NUCLEOTIDE SEQUENCE [LARGE SCALE GENOMIC DNA]</scope>
    <source>
        <strain evidence="11">ATCC BAA-1437 / JCM 17883 / MC-1</strain>
    </source>
</reference>
<dbReference type="InterPro" id="IPR012312">
    <property type="entry name" value="Hemerythrin-like"/>
</dbReference>
<evidence type="ECO:0000313" key="11">
    <source>
        <dbReference type="Proteomes" id="UP000002586"/>
    </source>
</evidence>
<feature type="domain" description="Methyl-accepting transducer" evidence="8">
    <location>
        <begin position="434"/>
        <end position="677"/>
    </location>
</feature>
<dbReference type="InterPro" id="IPR025991">
    <property type="entry name" value="Chemoreceptor_zinc-bind_dom"/>
</dbReference>
<reference evidence="10 11" key="2">
    <citation type="journal article" date="2012" name="Int. J. Syst. Evol. Microbiol.">
        <title>Magnetococcus marinus gen. nov., sp. nov., a marine, magnetotactic bacterium that represents a novel lineage (Magnetococcaceae fam. nov.; Magnetococcales ord. nov.) at the base of the Alphaproteobacteria.</title>
        <authorList>
            <person name="Bazylinski D.A."/>
            <person name="Williams T.J."/>
            <person name="Lefevre C.T."/>
            <person name="Berg R.J."/>
            <person name="Zhang C.L."/>
            <person name="Bowser S.S."/>
            <person name="Dean A.J."/>
            <person name="Beveridge T.J."/>
        </authorList>
    </citation>
    <scope>NUCLEOTIDE SEQUENCE [LARGE SCALE GENOMIC DNA]</scope>
    <source>
        <strain evidence="11">ATCC BAA-1437 / JCM 17883 / MC-1</strain>
    </source>
</reference>
<dbReference type="InterPro" id="IPR035938">
    <property type="entry name" value="Hemerythrin-like_sf"/>
</dbReference>
<dbReference type="PANTHER" id="PTHR32089">
    <property type="entry name" value="METHYL-ACCEPTING CHEMOTAXIS PROTEIN MCPB"/>
    <property type="match status" value="1"/>
</dbReference>
<dbReference type="NCBIfam" id="NF033749">
    <property type="entry name" value="bact_hemeryth"/>
    <property type="match status" value="1"/>
</dbReference>
<sequence length="1032" mass="113429" precursor="true">MKLKTKLITPVILLLVVTALVVLQVSSTALQQNTHILLDEQISAKMVSVDQNIERMSNTALLASAIIANLPQVKEAYTLQTSDEAAARKLLAEHMAPIKKTVEQITGMKQFRVHFHLPPVRSFLRIWNGTGGDDLSSFRNTVQQINVQGKPLKGIEIGRGGFVLRGIAPIMNDAGVQVGSLETLLPMAEVMKKSKVLATEELAILLHDRYLSIAKKLEKSNPKRAGKFVYTGSTKGFLADLVEPEALLSAMQSDQKRAHKQHTLAYHSIRDFSGAPVGVAVYQLDHRKVLANQQQMITRLIVIILILMLFAGLAYALLIARFVKRIFHIAEEIGGITGGDVTRRLAIATKPDELGAIGGNFNKMVHSLASTLRRVSLQAESLTAAVRQLGEVKTVLTEDATAIRSRANQTDEETQHQVEVVAKIHQAVKETNTYMDNIALQSGDLAHSMDEVANDAESVSSNVTTMAAAAEQMSMNVGGMQRNIEQVSQSMVSVNTAVEELRHALGGVAQRCQHARSESDRASQQSDETREAIEHLSGYTKEIGKVVELINAIAEQTNMLALNAAIEAAGAGEAGKGFAVVANEVKELATQTSSATQSIADQINAIQKQTRVVYDATGDVEQIVQNINSANMEIAEAVAMQTLAITEINHSVEAVREASNTTSGMAGELASAATEVAQSASMAAGGVERIANSAAASAHATHEVTAASERAKQQIEQLFLVAQEVSTGVTNVEQNMSEVKDLSRYMEASVLQFGTLVDMVSNSTENLNTTMIALNWGEAPFDVEGVKKAHLNWLTRLSHVIMRRTAMRAEEVTDAHHCELGKWMDREGQEQFGQTPVWQEAVKVHERIHELAKEVVKASNAGNLEQANKLFADFNAYRINLFENLDAIFVGPEVDAEPIAVVWKPNMSVGVQIFDQDHRRLVSYINRLELAHRAGQSKTALERVLRALTDYTLIHFRREEKMMTESNYPGVQAHKAQHTKLEDQVADYNRRMLQEESHITEEVLTFLKGEFLDHIMRTDHEYSDHFRSKGII</sequence>
<keyword evidence="3" id="KW-0408">Iron</keyword>
<dbReference type="GO" id="GO:0046872">
    <property type="term" value="F:metal ion binding"/>
    <property type="evidence" value="ECO:0007669"/>
    <property type="project" value="UniProtKB-KW"/>
</dbReference>
<comment type="similarity">
    <text evidence="1">Belongs to the hemerythrin family.</text>
</comment>
<dbReference type="GO" id="GO:0007165">
    <property type="term" value="P:signal transduction"/>
    <property type="evidence" value="ECO:0007669"/>
    <property type="project" value="UniProtKB-KW"/>
</dbReference>
<keyword evidence="7" id="KW-0472">Membrane</keyword>
<dbReference type="CDD" id="cd06225">
    <property type="entry name" value="HAMP"/>
    <property type="match status" value="1"/>
</dbReference>
<dbReference type="InterPro" id="IPR012827">
    <property type="entry name" value="Hemerythrin_metal-bd"/>
</dbReference>
<feature type="transmembrane region" description="Helical" evidence="7">
    <location>
        <begin position="296"/>
        <end position="318"/>
    </location>
</feature>
<gene>
    <name evidence="10" type="ordered locus">Mmc1_0194</name>
</gene>
<dbReference type="InterPro" id="IPR029151">
    <property type="entry name" value="Sensor-like_sf"/>
</dbReference>
<evidence type="ECO:0000256" key="2">
    <source>
        <dbReference type="ARBA" id="ARBA00022723"/>
    </source>
</evidence>
<organism evidence="10 11">
    <name type="scientific">Magnetococcus marinus (strain ATCC BAA-1437 / JCM 17883 / MC-1)</name>
    <dbReference type="NCBI Taxonomy" id="156889"/>
    <lineage>
        <taxon>Bacteria</taxon>
        <taxon>Pseudomonadati</taxon>
        <taxon>Pseudomonadota</taxon>
        <taxon>Magnetococcia</taxon>
        <taxon>Magnetococcales</taxon>
        <taxon>Magnetococcaceae</taxon>
        <taxon>Magnetococcus</taxon>
    </lineage>
</organism>
<dbReference type="Gene3D" id="1.20.120.50">
    <property type="entry name" value="Hemerythrin-like"/>
    <property type="match status" value="1"/>
</dbReference>
<dbReference type="RefSeq" id="WP_011711894.1">
    <property type="nucleotide sequence ID" value="NC_008576.1"/>
</dbReference>
<dbReference type="PANTHER" id="PTHR32089:SF112">
    <property type="entry name" value="LYSOZYME-LIKE PROTEIN-RELATED"/>
    <property type="match status" value="1"/>
</dbReference>
<evidence type="ECO:0000313" key="10">
    <source>
        <dbReference type="EMBL" id="ABK42721.1"/>
    </source>
</evidence>
<dbReference type="Gene3D" id="1.20.120.30">
    <property type="entry name" value="Aspartate receptor, ligand-binding domain"/>
    <property type="match status" value="1"/>
</dbReference>
<evidence type="ECO:0000256" key="6">
    <source>
        <dbReference type="PROSITE-ProRule" id="PRU00284"/>
    </source>
</evidence>
<dbReference type="Pfam" id="PF13682">
    <property type="entry name" value="CZB"/>
    <property type="match status" value="1"/>
</dbReference>
<dbReference type="Gene3D" id="1.10.287.950">
    <property type="entry name" value="Methyl-accepting chemotaxis protein"/>
    <property type="match status" value="1"/>
</dbReference>
<dbReference type="PROSITE" id="PS00550">
    <property type="entry name" value="HEMERYTHRINS"/>
    <property type="match status" value="1"/>
</dbReference>
<accession>A0L428</accession>
<evidence type="ECO:0000259" key="8">
    <source>
        <dbReference type="PROSITE" id="PS50111"/>
    </source>
</evidence>
<proteinExistence type="inferred from homology"/>
<dbReference type="SMART" id="SM00283">
    <property type="entry name" value="MA"/>
    <property type="match status" value="1"/>
</dbReference>
<evidence type="ECO:0000256" key="7">
    <source>
        <dbReference type="SAM" id="Phobius"/>
    </source>
</evidence>
<keyword evidence="2" id="KW-0479">Metal-binding</keyword>
<dbReference type="GO" id="GO:0016020">
    <property type="term" value="C:membrane"/>
    <property type="evidence" value="ECO:0007669"/>
    <property type="project" value="InterPro"/>
</dbReference>